<evidence type="ECO:0000313" key="1">
    <source>
        <dbReference type="EMBL" id="MPM65034.1"/>
    </source>
</evidence>
<proteinExistence type="predicted"/>
<sequence>MQHAFAALARGGGIGNGLLERRRGIGEKLALDFRAQLGGGLFRIAHHADFHIGALRSLDHLLLERGEAFAMLIAVRIAAKALGDFGFVGPDHILPDDFGAPVHQQRGFGHRGMIIAGFEQFVPGRREVPDRQHDDHLVLQRRIEPFQNAERLLEMEHALAAAVAGQHDEVVEALKRQRFDDLADQIAEGVGLHVDGAGEHAAGKGVVQRRRGQAVEPLGQLRRAEIGIADVDVERQVVAVLFAQRIGNDDGFVLGPGQIGFELADGHILHPVTFHDKPLSSPAGQKHTLFLPPWKRYLFRFKNTT</sequence>
<dbReference type="EMBL" id="VSSQ01020292">
    <property type="protein sequence ID" value="MPM65034.1"/>
    <property type="molecule type" value="Genomic_DNA"/>
</dbReference>
<dbReference type="AlphaFoldDB" id="A0A645BTA5"/>
<accession>A0A645BTA5</accession>
<comment type="caution">
    <text evidence="1">The sequence shown here is derived from an EMBL/GenBank/DDBJ whole genome shotgun (WGS) entry which is preliminary data.</text>
</comment>
<reference evidence="1" key="1">
    <citation type="submission" date="2019-08" db="EMBL/GenBank/DDBJ databases">
        <authorList>
            <person name="Kucharzyk K."/>
            <person name="Murdoch R.W."/>
            <person name="Higgins S."/>
            <person name="Loffler F."/>
        </authorList>
    </citation>
    <scope>NUCLEOTIDE SEQUENCE</scope>
</reference>
<gene>
    <name evidence="1" type="ORF">SDC9_111926</name>
</gene>
<name>A0A645BTA5_9ZZZZ</name>
<organism evidence="1">
    <name type="scientific">bioreactor metagenome</name>
    <dbReference type="NCBI Taxonomy" id="1076179"/>
    <lineage>
        <taxon>unclassified sequences</taxon>
        <taxon>metagenomes</taxon>
        <taxon>ecological metagenomes</taxon>
    </lineage>
</organism>
<protein>
    <submittedName>
        <fullName evidence="1">Uncharacterized protein</fullName>
    </submittedName>
</protein>